<reference evidence="2 3" key="2">
    <citation type="submission" date="2013-11" db="EMBL/GenBank/DDBJ databases">
        <title>The Genome Sequence of Phytophthora parasitica CJ05E6.</title>
        <authorList>
            <consortium name="The Broad Institute Genomics Platform"/>
            <person name="Russ C."/>
            <person name="Tyler B."/>
            <person name="Panabieres F."/>
            <person name="Shan W."/>
            <person name="Tripathy S."/>
            <person name="Grunwald N."/>
            <person name="Machado M."/>
            <person name="Johnson C.S."/>
            <person name="Arredondo F."/>
            <person name="Hong C."/>
            <person name="Coffey M."/>
            <person name="Young S.K."/>
            <person name="Zeng Q."/>
            <person name="Gargeya S."/>
            <person name="Fitzgerald M."/>
            <person name="Abouelleil A."/>
            <person name="Alvarado L."/>
            <person name="Chapman S.B."/>
            <person name="Gainer-Dewar J."/>
            <person name="Goldberg J."/>
            <person name="Griggs A."/>
            <person name="Gujja S."/>
            <person name="Hansen M."/>
            <person name="Howarth C."/>
            <person name="Imamovic A."/>
            <person name="Ireland A."/>
            <person name="Larimer J."/>
            <person name="McCowan C."/>
            <person name="Murphy C."/>
            <person name="Pearson M."/>
            <person name="Poon T.W."/>
            <person name="Priest M."/>
            <person name="Roberts A."/>
            <person name="Saif S."/>
            <person name="Shea T."/>
            <person name="Sykes S."/>
            <person name="Wortman J."/>
            <person name="Nusbaum C."/>
            <person name="Birren B."/>
        </authorList>
    </citation>
    <scope>NUCLEOTIDE SEQUENCE [LARGE SCALE GENOMIC DNA]</scope>
    <source>
        <strain evidence="2 3">CJ05E6</strain>
    </source>
</reference>
<dbReference type="Proteomes" id="UP000053864">
    <property type="component" value="Unassembled WGS sequence"/>
</dbReference>
<proteinExistence type="predicted"/>
<reference evidence="1" key="1">
    <citation type="submission" date="2013-11" db="EMBL/GenBank/DDBJ databases">
        <title>The Genome Sequence of Phytophthora parasitica CJ02B3.</title>
        <authorList>
            <consortium name="The Broad Institute Genomics Platform"/>
            <person name="Russ C."/>
            <person name="Tyler B."/>
            <person name="Panabieres F."/>
            <person name="Shan W."/>
            <person name="Tripathy S."/>
            <person name="Grunwald N."/>
            <person name="Machado M."/>
            <person name="Johnson C.S."/>
            <person name="Arredondo F."/>
            <person name="Hong C."/>
            <person name="Coffey M."/>
            <person name="Young S.K."/>
            <person name="Zeng Q."/>
            <person name="Gargeya S."/>
            <person name="Fitzgerald M."/>
            <person name="Abouelleil A."/>
            <person name="Alvarado L."/>
            <person name="Chapman S.B."/>
            <person name="Gainer-Dewar J."/>
            <person name="Goldberg J."/>
            <person name="Griggs A."/>
            <person name="Gujja S."/>
            <person name="Hansen M."/>
            <person name="Howarth C."/>
            <person name="Imamovic A."/>
            <person name="Ireland A."/>
            <person name="Larimer J."/>
            <person name="McCowan C."/>
            <person name="Murphy C."/>
            <person name="Pearson M."/>
            <person name="Poon T.W."/>
            <person name="Priest M."/>
            <person name="Roberts A."/>
            <person name="Saif S."/>
            <person name="Shea T."/>
            <person name="Sykes S."/>
            <person name="Wortman J."/>
            <person name="Nusbaum C."/>
            <person name="Birren B."/>
        </authorList>
    </citation>
    <scope>NUCLEOTIDE SEQUENCE [LARGE SCALE GENOMIC DNA]</scope>
    <source>
        <strain evidence="1">CJ02B3</strain>
    </source>
</reference>
<sequence>MIPQSVDEALSNRKIQLYAEYVSKYYPQQQSSVLEKFTARYREDKVAKALKFGDLDLMGLELFKSKYPEDKTTMLMVLTNGFGDEFALTRTITRARASRGPANSKETPDTAMHYETWLFERWSNAKLEPDTIRSKLLLTKGKFDDVYDTKLTRPL</sequence>
<protein>
    <recommendedName>
        <fullName evidence="4">RxLR effector protein</fullName>
    </recommendedName>
</protein>
<dbReference type="Proteomes" id="UP000053236">
    <property type="component" value="Unassembled WGS sequence"/>
</dbReference>
<accession>W2HKN6</accession>
<gene>
    <name evidence="1" type="ORF">L915_01901</name>
    <name evidence="2" type="ORF">L916_01868</name>
</gene>
<evidence type="ECO:0008006" key="4">
    <source>
        <dbReference type="Google" id="ProtNLM"/>
    </source>
</evidence>
<dbReference type="EMBL" id="KI670882">
    <property type="protein sequence ID" value="ETL48536.1"/>
    <property type="molecule type" value="Genomic_DNA"/>
</dbReference>
<organism evidence="1">
    <name type="scientific">Phytophthora nicotianae</name>
    <name type="common">Potato buckeye rot agent</name>
    <name type="synonym">Phytophthora parasitica</name>
    <dbReference type="NCBI Taxonomy" id="4792"/>
    <lineage>
        <taxon>Eukaryota</taxon>
        <taxon>Sar</taxon>
        <taxon>Stramenopiles</taxon>
        <taxon>Oomycota</taxon>
        <taxon>Peronosporomycetes</taxon>
        <taxon>Peronosporales</taxon>
        <taxon>Peronosporaceae</taxon>
        <taxon>Phytophthora</taxon>
    </lineage>
</organism>
<evidence type="ECO:0000313" key="2">
    <source>
        <dbReference type="EMBL" id="ETL48536.1"/>
    </source>
</evidence>
<dbReference type="AlphaFoldDB" id="W2HKN6"/>
<evidence type="ECO:0000313" key="1">
    <source>
        <dbReference type="EMBL" id="ETK95140.1"/>
    </source>
</evidence>
<dbReference type="VEuPathDB" id="FungiDB:PPTG_19072"/>
<dbReference type="EMBL" id="KI684412">
    <property type="protein sequence ID" value="ETK95140.1"/>
    <property type="molecule type" value="Genomic_DNA"/>
</dbReference>
<name>W2HKN6_PHYNI</name>
<evidence type="ECO:0000313" key="3">
    <source>
        <dbReference type="Proteomes" id="UP000053864"/>
    </source>
</evidence>